<dbReference type="GO" id="GO:0008168">
    <property type="term" value="F:methyltransferase activity"/>
    <property type="evidence" value="ECO:0007669"/>
    <property type="project" value="UniProtKB-KW"/>
</dbReference>
<dbReference type="EMBL" id="JACCFM010000001">
    <property type="protein sequence ID" value="NYJ18499.1"/>
    <property type="molecule type" value="Genomic_DNA"/>
</dbReference>
<keyword evidence="1" id="KW-0808">Transferase</keyword>
<sequence>MATPADGSWLPEHQNHAFFTTAHIDGIINSLSATLERYQRNSPVQLARRFTETEEQLVLEGIRPLPQAAARLFADALNQARNSVEHALFAEVLHRLNRPLTPDESRAIEIPAFDEIDKFQKWAKSKHRLSTGLFEPGADLYERVLRLQPFQRQNPHHHPLCLLAEHTNFAKHREPTVAFTRVARFDFDANITSRPVGERDVAEVGDVLAAVPIGQRETFSVWPEVAVQRPHTGEWQTLMREAGEIADWVRRQALPILIAGTTDLPPIPPALDISVAYGSIDAAWRAAGVTSAAKRMQNRIGGEQLRGTVLEMMIDLFGAESRRAFDAWLDRMNDETVMEKFWDVLQSTSRGDLVSYSRAAEKWAAEAGVQPSPIV</sequence>
<evidence type="ECO:0000313" key="1">
    <source>
        <dbReference type="EMBL" id="NYJ18499.1"/>
    </source>
</evidence>
<protein>
    <submittedName>
        <fullName evidence="1">O6-methylguanine-DNA--protein-cysteine methyltransferase</fullName>
    </submittedName>
</protein>
<keyword evidence="1" id="KW-0489">Methyltransferase</keyword>
<reference evidence="1 2" key="1">
    <citation type="submission" date="2020-07" db="EMBL/GenBank/DDBJ databases">
        <title>Sequencing the genomes of 1000 actinobacteria strains.</title>
        <authorList>
            <person name="Klenk H.-P."/>
        </authorList>
    </citation>
    <scope>NUCLEOTIDE SEQUENCE [LARGE SCALE GENOMIC DNA]</scope>
    <source>
        <strain evidence="1 2">LI1</strain>
    </source>
</reference>
<dbReference type="GO" id="GO:0032259">
    <property type="term" value="P:methylation"/>
    <property type="evidence" value="ECO:0007669"/>
    <property type="project" value="UniProtKB-KW"/>
</dbReference>
<keyword evidence="2" id="KW-1185">Reference proteome</keyword>
<comment type="caution">
    <text evidence="1">The sequence shown here is derived from an EMBL/GenBank/DDBJ whole genome shotgun (WGS) entry which is preliminary data.</text>
</comment>
<dbReference type="AlphaFoldDB" id="A0A7Z0J542"/>
<dbReference type="Proteomes" id="UP000537260">
    <property type="component" value="Unassembled WGS sequence"/>
</dbReference>
<evidence type="ECO:0000313" key="2">
    <source>
        <dbReference type="Proteomes" id="UP000537260"/>
    </source>
</evidence>
<gene>
    <name evidence="1" type="ORF">HNR05_000290</name>
</gene>
<dbReference type="RefSeq" id="WP_179577403.1">
    <property type="nucleotide sequence ID" value="NZ_JACCFM010000001.1"/>
</dbReference>
<proteinExistence type="predicted"/>
<organism evidence="1 2">
    <name type="scientific">Glaciibacter psychrotolerans</name>
    <dbReference type="NCBI Taxonomy" id="670054"/>
    <lineage>
        <taxon>Bacteria</taxon>
        <taxon>Bacillati</taxon>
        <taxon>Actinomycetota</taxon>
        <taxon>Actinomycetes</taxon>
        <taxon>Micrococcales</taxon>
        <taxon>Microbacteriaceae</taxon>
        <taxon>Glaciibacter</taxon>
    </lineage>
</organism>
<accession>A0A7Z0J542</accession>
<name>A0A7Z0J542_9MICO</name>